<dbReference type="OrthoDB" id="8562788at2"/>
<gene>
    <name evidence="2" type="ORF">SAMN02982990_01656</name>
</gene>
<protein>
    <submittedName>
        <fullName evidence="2">Phage small terminase subunit</fullName>
    </submittedName>
</protein>
<dbReference type="AlphaFoldDB" id="A0A1G5QGT3"/>
<accession>A0A1G5QGT3</accession>
<sequence>MLTPAQRHFQNVMAQRRGMQTETGDFTAYEQMLYRLRLDKVKLESIQSKIVKASVKQSLIANYQGWIDGVLSANTGQADDVITTLMIWNVDAGNIDEALRIAEYVLHHKLSMPDDYKRTTATALVDEICDPVLVAFNRDPSIAPIDVSLLLRLDTMTTEEDMPDQVRAKLFKAIGYSLRLNNQSLESALAYLQQAITLFGSIGVKRDIELLQRTIRNAEPKEATHAEVAAIEHEQQEAIISALADIASDDVSVKENTSARKSRLAGKNTTKTNKNKTKTNAKTKAHTSKTTVQ</sequence>
<dbReference type="EMBL" id="FMWJ01000006">
    <property type="protein sequence ID" value="SCZ61083.1"/>
    <property type="molecule type" value="Genomic_DNA"/>
</dbReference>
<dbReference type="GO" id="GO:0003677">
    <property type="term" value="F:DNA binding"/>
    <property type="evidence" value="ECO:0007669"/>
    <property type="project" value="InterPro"/>
</dbReference>
<keyword evidence="3" id="KW-1185">Reference proteome</keyword>
<evidence type="ECO:0000313" key="3">
    <source>
        <dbReference type="Proteomes" id="UP000183223"/>
    </source>
</evidence>
<name>A0A1G5QGT3_PHOLU</name>
<dbReference type="GeneID" id="45658498"/>
<dbReference type="Proteomes" id="UP000183223">
    <property type="component" value="Unassembled WGS sequence"/>
</dbReference>
<evidence type="ECO:0000313" key="2">
    <source>
        <dbReference type="EMBL" id="SCZ61083.1"/>
    </source>
</evidence>
<reference evidence="3" key="1">
    <citation type="submission" date="2016-10" db="EMBL/GenBank/DDBJ databases">
        <authorList>
            <person name="Varghese N."/>
            <person name="Submissions S."/>
        </authorList>
    </citation>
    <scope>NUCLEOTIDE SEQUENCE [LARGE SCALE GENOMIC DNA]</scope>
    <source>
        <strain evidence="3">ATCC 29999</strain>
    </source>
</reference>
<dbReference type="GO" id="GO:0004519">
    <property type="term" value="F:endonuclease activity"/>
    <property type="evidence" value="ECO:0007669"/>
    <property type="project" value="InterPro"/>
</dbReference>
<feature type="region of interest" description="Disordered" evidence="1">
    <location>
        <begin position="251"/>
        <end position="293"/>
    </location>
</feature>
<dbReference type="RefSeq" id="WP_074524908.1">
    <property type="nucleotide sequence ID" value="NZ_CAWQXX010000025.1"/>
</dbReference>
<feature type="compositionally biased region" description="Basic residues" evidence="1">
    <location>
        <begin position="273"/>
        <end position="287"/>
    </location>
</feature>
<organism evidence="2 3">
    <name type="scientific">Photorhabdus luminescens</name>
    <name type="common">Xenorhabdus luminescens</name>
    <dbReference type="NCBI Taxonomy" id="29488"/>
    <lineage>
        <taxon>Bacteria</taxon>
        <taxon>Pseudomonadati</taxon>
        <taxon>Pseudomonadota</taxon>
        <taxon>Gammaproteobacteria</taxon>
        <taxon>Enterobacterales</taxon>
        <taxon>Morganellaceae</taxon>
        <taxon>Photorhabdus</taxon>
    </lineage>
</organism>
<dbReference type="InterPro" id="IPR010270">
    <property type="entry name" value="Phage_P2_GpM"/>
</dbReference>
<proteinExistence type="predicted"/>
<evidence type="ECO:0000256" key="1">
    <source>
        <dbReference type="SAM" id="MobiDB-lite"/>
    </source>
</evidence>
<dbReference type="Pfam" id="PF05944">
    <property type="entry name" value="Phage_term_smal"/>
    <property type="match status" value="1"/>
</dbReference>